<dbReference type="RefSeq" id="WP_194705050.1">
    <property type="nucleotide sequence ID" value="NZ_JADKPN010000001.1"/>
</dbReference>
<comment type="caution">
    <text evidence="2">The sequence shown here is derived from an EMBL/GenBank/DDBJ whole genome shotgun (WGS) entry which is preliminary data.</text>
</comment>
<name>A0A930V6N8_9ACTN</name>
<sequence length="208" mass="22687">MGQIVIVRHGQASYGAADYDVLSPLGEKQAARTGELLADLRPDALLHGAMKRQQRTAEVMADAAGWSVVPRLDDGWDEMDHLAVLDAQPKHFEGEPDERQFQAWFERATARWLSGEHDGDYRESWPVFAERVLGALDRVGEGTTVVTTSGGPVAVVVATLLESPAAYQRIAPVAVNAAVTRVVTGSRGRTLVSFNEHTHLTGDLLTYR</sequence>
<dbReference type="AlphaFoldDB" id="A0A930V6N8"/>
<evidence type="ECO:0000256" key="1">
    <source>
        <dbReference type="ARBA" id="ARBA00022801"/>
    </source>
</evidence>
<dbReference type="GO" id="GO:0016787">
    <property type="term" value="F:hydrolase activity"/>
    <property type="evidence" value="ECO:0007669"/>
    <property type="project" value="UniProtKB-KW"/>
</dbReference>
<dbReference type="Pfam" id="PF00300">
    <property type="entry name" value="His_Phos_1"/>
    <property type="match status" value="1"/>
</dbReference>
<dbReference type="EMBL" id="JADKPN010000001">
    <property type="protein sequence ID" value="MBF4761869.1"/>
    <property type="molecule type" value="Genomic_DNA"/>
</dbReference>
<keyword evidence="1" id="KW-0378">Hydrolase</keyword>
<protein>
    <submittedName>
        <fullName evidence="2">Histidine phosphatase family protein</fullName>
    </submittedName>
</protein>
<evidence type="ECO:0000313" key="3">
    <source>
        <dbReference type="Proteomes" id="UP000640489"/>
    </source>
</evidence>
<gene>
    <name evidence="2" type="ORF">ISU07_01910</name>
</gene>
<dbReference type="PANTHER" id="PTHR20935">
    <property type="entry name" value="PHOSPHOGLYCERATE MUTASE-RELATED"/>
    <property type="match status" value="1"/>
</dbReference>
<evidence type="ECO:0000313" key="2">
    <source>
        <dbReference type="EMBL" id="MBF4761869.1"/>
    </source>
</evidence>
<dbReference type="SMART" id="SM00855">
    <property type="entry name" value="PGAM"/>
    <property type="match status" value="1"/>
</dbReference>
<dbReference type="Gene3D" id="3.40.50.1240">
    <property type="entry name" value="Phosphoglycerate mutase-like"/>
    <property type="match status" value="1"/>
</dbReference>
<dbReference type="InterPro" id="IPR013078">
    <property type="entry name" value="His_Pase_superF_clade-1"/>
</dbReference>
<dbReference type="SUPFAM" id="SSF53254">
    <property type="entry name" value="Phosphoglycerate mutase-like"/>
    <property type="match status" value="1"/>
</dbReference>
<proteinExistence type="predicted"/>
<dbReference type="InterPro" id="IPR051021">
    <property type="entry name" value="Mito_Ser/Thr_phosphatase"/>
</dbReference>
<reference evidence="2" key="1">
    <citation type="submission" date="2020-11" db="EMBL/GenBank/DDBJ databases">
        <title>Nocardioides sp. nov., isolated from Soil of Cynanchum wilfordii Hemsley rhizosphere.</title>
        <authorList>
            <person name="Lee J.-S."/>
            <person name="Suh M.K."/>
            <person name="Kim J.-S."/>
        </authorList>
    </citation>
    <scope>NUCLEOTIDE SEQUENCE</scope>
    <source>
        <strain evidence="2">KCTC 19275</strain>
    </source>
</reference>
<organism evidence="2 3">
    <name type="scientific">Nocardioides islandensis</name>
    <dbReference type="NCBI Taxonomy" id="433663"/>
    <lineage>
        <taxon>Bacteria</taxon>
        <taxon>Bacillati</taxon>
        <taxon>Actinomycetota</taxon>
        <taxon>Actinomycetes</taxon>
        <taxon>Propionibacteriales</taxon>
        <taxon>Nocardioidaceae</taxon>
        <taxon>Nocardioides</taxon>
    </lineage>
</organism>
<dbReference type="Proteomes" id="UP000640489">
    <property type="component" value="Unassembled WGS sequence"/>
</dbReference>
<dbReference type="PANTHER" id="PTHR20935:SF0">
    <property type="entry name" value="SERINE_THREONINE-PROTEIN PHOSPHATASE PGAM5, MITOCHONDRIAL"/>
    <property type="match status" value="1"/>
</dbReference>
<accession>A0A930V6N8</accession>
<keyword evidence="3" id="KW-1185">Reference proteome</keyword>
<dbReference type="CDD" id="cd07067">
    <property type="entry name" value="HP_PGM_like"/>
    <property type="match status" value="1"/>
</dbReference>
<dbReference type="InterPro" id="IPR029033">
    <property type="entry name" value="His_PPase_superfam"/>
</dbReference>